<gene>
    <name evidence="1" type="ORF">C5167_036401</name>
</gene>
<keyword evidence="2" id="KW-1185">Reference proteome</keyword>
<reference evidence="1 2" key="1">
    <citation type="journal article" date="2018" name="Science">
        <title>The opium poppy genome and morphinan production.</title>
        <authorList>
            <person name="Guo L."/>
            <person name="Winzer T."/>
            <person name="Yang X."/>
            <person name="Li Y."/>
            <person name="Ning Z."/>
            <person name="He Z."/>
            <person name="Teodor R."/>
            <person name="Lu Y."/>
            <person name="Bowser T.A."/>
            <person name="Graham I.A."/>
            <person name="Ye K."/>
        </authorList>
    </citation>
    <scope>NUCLEOTIDE SEQUENCE [LARGE SCALE GENOMIC DNA]</scope>
    <source>
        <strain evidence="2">cv. HN1</strain>
        <tissue evidence="1">Leaves</tissue>
    </source>
</reference>
<dbReference type="EMBL" id="CM010715">
    <property type="protein sequence ID" value="RZC43458.1"/>
    <property type="molecule type" value="Genomic_DNA"/>
</dbReference>
<accession>A0A4Y7I7H1</accession>
<sequence length="50" mass="6089">MLTIRFVLSLFMANGEVRFNNDYLLKQLRNYRSERGYQTYDVRFTVAKHI</sequence>
<name>A0A4Y7I7H1_PAPSO</name>
<evidence type="ECO:0000313" key="1">
    <source>
        <dbReference type="EMBL" id="RZC43458.1"/>
    </source>
</evidence>
<organism evidence="1 2">
    <name type="scientific">Papaver somniferum</name>
    <name type="common">Opium poppy</name>
    <dbReference type="NCBI Taxonomy" id="3469"/>
    <lineage>
        <taxon>Eukaryota</taxon>
        <taxon>Viridiplantae</taxon>
        <taxon>Streptophyta</taxon>
        <taxon>Embryophyta</taxon>
        <taxon>Tracheophyta</taxon>
        <taxon>Spermatophyta</taxon>
        <taxon>Magnoliopsida</taxon>
        <taxon>Ranunculales</taxon>
        <taxon>Papaveraceae</taxon>
        <taxon>Papaveroideae</taxon>
        <taxon>Papaver</taxon>
    </lineage>
</organism>
<dbReference type="Gramene" id="RZC43458">
    <property type="protein sequence ID" value="RZC43458"/>
    <property type="gene ID" value="C5167_036401"/>
</dbReference>
<proteinExistence type="predicted"/>
<evidence type="ECO:0000313" key="2">
    <source>
        <dbReference type="Proteomes" id="UP000316621"/>
    </source>
</evidence>
<protein>
    <submittedName>
        <fullName evidence="1">Uncharacterized protein</fullName>
    </submittedName>
</protein>
<dbReference type="AlphaFoldDB" id="A0A4Y7I7H1"/>
<dbReference type="Proteomes" id="UP000316621">
    <property type="component" value="Chromosome 1"/>
</dbReference>